<comment type="caution">
    <text evidence="2">The sequence shown here is derived from an EMBL/GenBank/DDBJ whole genome shotgun (WGS) entry which is preliminary data.</text>
</comment>
<keyword evidence="3" id="KW-1185">Reference proteome</keyword>
<proteinExistence type="predicted"/>
<sequence length="68" mass="7137">MPYSIVKRPPSTPQRSSPGTPSCPLLATSCSDDEDWSTVLAGSSFARVDRMHGRSGGTRGDGTVIEGL</sequence>
<protein>
    <submittedName>
        <fullName evidence="2">Uncharacterized protein</fullName>
    </submittedName>
</protein>
<dbReference type="RefSeq" id="XP_024694685.1">
    <property type="nucleotide sequence ID" value="XM_024832710.1"/>
</dbReference>
<gene>
    <name evidence="2" type="ORF">P168DRAFT_134475</name>
</gene>
<dbReference type="AlphaFoldDB" id="A0A2I1D879"/>
<evidence type="ECO:0000313" key="3">
    <source>
        <dbReference type="Proteomes" id="UP000234254"/>
    </source>
</evidence>
<feature type="region of interest" description="Disordered" evidence="1">
    <location>
        <begin position="1"/>
        <end position="26"/>
    </location>
</feature>
<name>A0A2I1D879_ASPC2</name>
<organism evidence="2 3">
    <name type="scientific">Aspergillus campestris (strain IBT 28561)</name>
    <dbReference type="NCBI Taxonomy" id="1392248"/>
    <lineage>
        <taxon>Eukaryota</taxon>
        <taxon>Fungi</taxon>
        <taxon>Dikarya</taxon>
        <taxon>Ascomycota</taxon>
        <taxon>Pezizomycotina</taxon>
        <taxon>Eurotiomycetes</taxon>
        <taxon>Eurotiomycetidae</taxon>
        <taxon>Eurotiales</taxon>
        <taxon>Aspergillaceae</taxon>
        <taxon>Aspergillus</taxon>
        <taxon>Aspergillus subgen. Circumdati</taxon>
    </lineage>
</organism>
<evidence type="ECO:0000313" key="2">
    <source>
        <dbReference type="EMBL" id="PKY06091.1"/>
    </source>
</evidence>
<dbReference type="Proteomes" id="UP000234254">
    <property type="component" value="Unassembled WGS sequence"/>
</dbReference>
<reference evidence="2" key="1">
    <citation type="submission" date="2016-12" db="EMBL/GenBank/DDBJ databases">
        <title>The genomes of Aspergillus section Nigri reveals drivers in fungal speciation.</title>
        <authorList>
            <consortium name="DOE Joint Genome Institute"/>
            <person name="Vesth T.C."/>
            <person name="Nybo J."/>
            <person name="Theobald S."/>
            <person name="Brandl J."/>
            <person name="Frisvad J.C."/>
            <person name="Nielsen K.F."/>
            <person name="Lyhne E.K."/>
            <person name="Kogle M.E."/>
            <person name="Kuo A."/>
            <person name="Riley R."/>
            <person name="Clum A."/>
            <person name="Nolan M."/>
            <person name="Lipzen A."/>
            <person name="Salamov A."/>
            <person name="Henrissat B."/>
            <person name="Wiebenga A."/>
            <person name="De vries R.P."/>
            <person name="Grigoriev I.V."/>
            <person name="Mortensen U.H."/>
            <person name="Andersen M.R."/>
            <person name="Baker S.E."/>
        </authorList>
    </citation>
    <scope>NUCLEOTIDE SEQUENCE</scope>
    <source>
        <strain evidence="2">IBT 28561</strain>
    </source>
</reference>
<dbReference type="GeneID" id="36540232"/>
<dbReference type="PROSITE" id="PS51257">
    <property type="entry name" value="PROKAR_LIPOPROTEIN"/>
    <property type="match status" value="1"/>
</dbReference>
<dbReference type="VEuPathDB" id="FungiDB:P168DRAFT_134475"/>
<accession>A0A2I1D879</accession>
<evidence type="ECO:0000256" key="1">
    <source>
        <dbReference type="SAM" id="MobiDB-lite"/>
    </source>
</evidence>
<dbReference type="EMBL" id="MSFM01000004">
    <property type="protein sequence ID" value="PKY06091.1"/>
    <property type="molecule type" value="Genomic_DNA"/>
</dbReference>